<dbReference type="InterPro" id="IPR036291">
    <property type="entry name" value="NAD(P)-bd_dom_sf"/>
</dbReference>
<evidence type="ECO:0000256" key="3">
    <source>
        <dbReference type="RuleBase" id="RU000363"/>
    </source>
</evidence>
<sequence>MAKFGANILITGANRGIGLAFVRYLAKENEVKRIFAGARNPQNAQDLQELEKLYPGKISSVQLDVQNDSSIESAYNHVKNVLKDEGLNLLINNAGILEWTGSSYENADRATFLRTFDVNTVSSVVVTKAFLPLLSKAVQKKERSVIVNISSGLASIKTTAGPYNRGGGIEPNVVYGMSKAAMNYFNRAFGVVEAKNGIISVAVAPGWIQTDMGGSNASLTVDESIPEILKTVGNLKIEDSGRFVDRFGQDVEY</sequence>
<reference evidence="5" key="1">
    <citation type="submission" date="2022-11" db="UniProtKB">
        <authorList>
            <consortium name="WormBaseParasite"/>
        </authorList>
    </citation>
    <scope>IDENTIFICATION</scope>
</reference>
<dbReference type="Proteomes" id="UP000887540">
    <property type="component" value="Unplaced"/>
</dbReference>
<dbReference type="GO" id="GO:0005737">
    <property type="term" value="C:cytoplasm"/>
    <property type="evidence" value="ECO:0007669"/>
    <property type="project" value="TreeGrafter"/>
</dbReference>
<organism evidence="4 5">
    <name type="scientific">Acrobeloides nanus</name>
    <dbReference type="NCBI Taxonomy" id="290746"/>
    <lineage>
        <taxon>Eukaryota</taxon>
        <taxon>Metazoa</taxon>
        <taxon>Ecdysozoa</taxon>
        <taxon>Nematoda</taxon>
        <taxon>Chromadorea</taxon>
        <taxon>Rhabditida</taxon>
        <taxon>Tylenchina</taxon>
        <taxon>Cephalobomorpha</taxon>
        <taxon>Cephaloboidea</taxon>
        <taxon>Cephalobidae</taxon>
        <taxon>Acrobeloides</taxon>
    </lineage>
</organism>
<dbReference type="GO" id="GO:0016491">
    <property type="term" value="F:oxidoreductase activity"/>
    <property type="evidence" value="ECO:0007669"/>
    <property type="project" value="UniProtKB-KW"/>
</dbReference>
<dbReference type="PROSITE" id="PS00061">
    <property type="entry name" value="ADH_SHORT"/>
    <property type="match status" value="1"/>
</dbReference>
<dbReference type="InterPro" id="IPR051468">
    <property type="entry name" value="Fungal_SecMetab_SDRs"/>
</dbReference>
<keyword evidence="4" id="KW-1185">Reference proteome</keyword>
<comment type="similarity">
    <text evidence="3">Belongs to the short-chain dehydrogenases/reductases (SDR) family.</text>
</comment>
<protein>
    <submittedName>
        <fullName evidence="5">NAD(P)-binding protein</fullName>
    </submittedName>
</protein>
<dbReference type="Pfam" id="PF00106">
    <property type="entry name" value="adh_short"/>
    <property type="match status" value="1"/>
</dbReference>
<evidence type="ECO:0000313" key="5">
    <source>
        <dbReference type="WBParaSite" id="ACRNAN_scaffold282.g8660.t1"/>
    </source>
</evidence>
<dbReference type="AlphaFoldDB" id="A0A914DJQ1"/>
<name>A0A914DJQ1_9BILA</name>
<dbReference type="Gene3D" id="3.40.50.720">
    <property type="entry name" value="NAD(P)-binding Rossmann-like Domain"/>
    <property type="match status" value="1"/>
</dbReference>
<dbReference type="PANTHER" id="PTHR43544">
    <property type="entry name" value="SHORT-CHAIN DEHYDROGENASE/REDUCTASE"/>
    <property type="match status" value="1"/>
</dbReference>
<evidence type="ECO:0000313" key="4">
    <source>
        <dbReference type="Proteomes" id="UP000887540"/>
    </source>
</evidence>
<dbReference type="InterPro" id="IPR020904">
    <property type="entry name" value="Sc_DH/Rdtase_CS"/>
</dbReference>
<dbReference type="PRINTS" id="PR00080">
    <property type="entry name" value="SDRFAMILY"/>
</dbReference>
<dbReference type="WBParaSite" id="ACRNAN_scaffold282.g8660.t1">
    <property type="protein sequence ID" value="ACRNAN_scaffold282.g8660.t1"/>
    <property type="gene ID" value="ACRNAN_scaffold282.g8660"/>
</dbReference>
<dbReference type="CDD" id="cd05325">
    <property type="entry name" value="carb_red_sniffer_like_SDR_c"/>
    <property type="match status" value="1"/>
</dbReference>
<dbReference type="InterPro" id="IPR002347">
    <property type="entry name" value="SDR_fam"/>
</dbReference>
<accession>A0A914DJQ1</accession>
<proteinExistence type="inferred from homology"/>
<dbReference type="PANTHER" id="PTHR43544:SF7">
    <property type="entry name" value="NADB-LER2"/>
    <property type="match status" value="1"/>
</dbReference>
<keyword evidence="2" id="KW-0560">Oxidoreductase</keyword>
<dbReference type="PRINTS" id="PR00081">
    <property type="entry name" value="GDHRDH"/>
</dbReference>
<keyword evidence="1" id="KW-0521">NADP</keyword>
<evidence type="ECO:0000256" key="2">
    <source>
        <dbReference type="ARBA" id="ARBA00023002"/>
    </source>
</evidence>
<evidence type="ECO:0000256" key="1">
    <source>
        <dbReference type="ARBA" id="ARBA00022857"/>
    </source>
</evidence>
<dbReference type="SUPFAM" id="SSF51735">
    <property type="entry name" value="NAD(P)-binding Rossmann-fold domains"/>
    <property type="match status" value="1"/>
</dbReference>